<dbReference type="SUPFAM" id="SSF49503">
    <property type="entry name" value="Cupredoxins"/>
    <property type="match status" value="1"/>
</dbReference>
<keyword evidence="5" id="KW-0472">Membrane</keyword>
<evidence type="ECO:0000256" key="5">
    <source>
        <dbReference type="SAM" id="Phobius"/>
    </source>
</evidence>
<evidence type="ECO:0000256" key="1">
    <source>
        <dbReference type="ARBA" id="ARBA00023157"/>
    </source>
</evidence>
<feature type="domain" description="Phytocyanin" evidence="7">
    <location>
        <begin position="27"/>
        <end position="135"/>
    </location>
</feature>
<keyword evidence="5" id="KW-0812">Transmembrane</keyword>
<dbReference type="InterPro" id="IPR008972">
    <property type="entry name" value="Cupredoxin"/>
</dbReference>
<dbReference type="EMBL" id="JARAOO010000009">
    <property type="protein sequence ID" value="KAJ7956720.1"/>
    <property type="molecule type" value="Genomic_DNA"/>
</dbReference>
<name>A0AAD7LEJ7_QUISA</name>
<dbReference type="PANTHER" id="PTHR33021:SF522">
    <property type="entry name" value="PHYTOCYANIN DOMAIN-CONTAINING PROTEIN"/>
    <property type="match status" value="1"/>
</dbReference>
<dbReference type="Proteomes" id="UP001163823">
    <property type="component" value="Chromosome 9"/>
</dbReference>
<evidence type="ECO:0000313" key="9">
    <source>
        <dbReference type="Proteomes" id="UP001163823"/>
    </source>
</evidence>
<evidence type="ECO:0000256" key="6">
    <source>
        <dbReference type="SAM" id="SignalP"/>
    </source>
</evidence>
<protein>
    <submittedName>
        <fullName evidence="8">Blue copper protein</fullName>
    </submittedName>
</protein>
<keyword evidence="6" id="KW-0732">Signal</keyword>
<accession>A0AAD7LEJ7</accession>
<feature type="chain" id="PRO_5042152536" evidence="6">
    <location>
        <begin position="27"/>
        <end position="173"/>
    </location>
</feature>
<comment type="similarity">
    <text evidence="3">Belongs to the early nodulin-like (ENODL) family.</text>
</comment>
<proteinExistence type="inferred from homology"/>
<keyword evidence="5" id="KW-1133">Transmembrane helix</keyword>
<feature type="signal peptide" evidence="6">
    <location>
        <begin position="1"/>
        <end position="26"/>
    </location>
</feature>
<evidence type="ECO:0000259" key="7">
    <source>
        <dbReference type="PROSITE" id="PS51485"/>
    </source>
</evidence>
<dbReference type="PROSITE" id="PS51485">
    <property type="entry name" value="PHYTOCYANIN"/>
    <property type="match status" value="1"/>
</dbReference>
<sequence>MSSRLDLMCCLIAAMALVMTATHVSAAEYNVGDSLGWTVPPNQNYYSDWASTKRFFLGDKLIFNWTGTHTVGDLSKADYDNCTTEIGKVSGPVFTSNLNQTVFTVTLNQTGPRYFLCTVSTHCSSGQKFSINVESLNSDTPAPAEGPDSSAPALSFGVLSALFVSSMVFYSYF</sequence>
<keyword evidence="9" id="KW-1185">Reference proteome</keyword>
<dbReference type="Gene3D" id="2.60.40.420">
    <property type="entry name" value="Cupredoxins - blue copper proteins"/>
    <property type="match status" value="1"/>
</dbReference>
<dbReference type="Pfam" id="PF02298">
    <property type="entry name" value="Cu_bind_like"/>
    <property type="match status" value="1"/>
</dbReference>
<dbReference type="GO" id="GO:0005886">
    <property type="term" value="C:plasma membrane"/>
    <property type="evidence" value="ECO:0007669"/>
    <property type="project" value="TreeGrafter"/>
</dbReference>
<dbReference type="InterPro" id="IPR003245">
    <property type="entry name" value="Phytocyanin_dom"/>
</dbReference>
<dbReference type="FunFam" id="2.60.40.420:FF:000034">
    <property type="entry name" value="Cupredoxin superfamily protein"/>
    <property type="match status" value="1"/>
</dbReference>
<reference evidence="8" key="1">
    <citation type="journal article" date="2023" name="Science">
        <title>Elucidation of the pathway for biosynthesis of saponin adjuvants from the soapbark tree.</title>
        <authorList>
            <person name="Reed J."/>
            <person name="Orme A."/>
            <person name="El-Demerdash A."/>
            <person name="Owen C."/>
            <person name="Martin L.B.B."/>
            <person name="Misra R.C."/>
            <person name="Kikuchi S."/>
            <person name="Rejzek M."/>
            <person name="Martin A.C."/>
            <person name="Harkess A."/>
            <person name="Leebens-Mack J."/>
            <person name="Louveau T."/>
            <person name="Stephenson M.J."/>
            <person name="Osbourn A."/>
        </authorList>
    </citation>
    <scope>NUCLEOTIDE SEQUENCE</scope>
    <source>
        <strain evidence="8">S10</strain>
    </source>
</reference>
<dbReference type="PANTHER" id="PTHR33021">
    <property type="entry name" value="BLUE COPPER PROTEIN"/>
    <property type="match status" value="1"/>
</dbReference>
<dbReference type="AlphaFoldDB" id="A0AAD7LEJ7"/>
<feature type="transmembrane region" description="Helical" evidence="5">
    <location>
        <begin position="153"/>
        <end position="172"/>
    </location>
</feature>
<comment type="function">
    <text evidence="4">May act as a carbohydrate transporter.</text>
</comment>
<keyword evidence="1" id="KW-1015">Disulfide bond</keyword>
<dbReference type="KEGG" id="qsa:O6P43_023118"/>
<dbReference type="InterPro" id="IPR039391">
    <property type="entry name" value="Phytocyanin-like"/>
</dbReference>
<comment type="caution">
    <text evidence="8">The sequence shown here is derived from an EMBL/GenBank/DDBJ whole genome shotgun (WGS) entry which is preliminary data.</text>
</comment>
<dbReference type="GO" id="GO:0009055">
    <property type="term" value="F:electron transfer activity"/>
    <property type="evidence" value="ECO:0007669"/>
    <property type="project" value="InterPro"/>
</dbReference>
<evidence type="ECO:0000313" key="8">
    <source>
        <dbReference type="EMBL" id="KAJ7956720.1"/>
    </source>
</evidence>
<gene>
    <name evidence="8" type="ORF">O6P43_023118</name>
</gene>
<evidence type="ECO:0000256" key="3">
    <source>
        <dbReference type="ARBA" id="ARBA00035011"/>
    </source>
</evidence>
<keyword evidence="2" id="KW-0325">Glycoprotein</keyword>
<evidence type="ECO:0000256" key="4">
    <source>
        <dbReference type="ARBA" id="ARBA00037626"/>
    </source>
</evidence>
<organism evidence="8 9">
    <name type="scientific">Quillaja saponaria</name>
    <name type="common">Soap bark tree</name>
    <dbReference type="NCBI Taxonomy" id="32244"/>
    <lineage>
        <taxon>Eukaryota</taxon>
        <taxon>Viridiplantae</taxon>
        <taxon>Streptophyta</taxon>
        <taxon>Embryophyta</taxon>
        <taxon>Tracheophyta</taxon>
        <taxon>Spermatophyta</taxon>
        <taxon>Magnoliopsida</taxon>
        <taxon>eudicotyledons</taxon>
        <taxon>Gunneridae</taxon>
        <taxon>Pentapetalae</taxon>
        <taxon>rosids</taxon>
        <taxon>fabids</taxon>
        <taxon>Fabales</taxon>
        <taxon>Quillajaceae</taxon>
        <taxon>Quillaja</taxon>
    </lineage>
</organism>
<evidence type="ECO:0000256" key="2">
    <source>
        <dbReference type="ARBA" id="ARBA00023180"/>
    </source>
</evidence>